<feature type="binding site" evidence="7">
    <location>
        <position position="93"/>
    </location>
    <ligand>
        <name>Zn(2+)</name>
        <dbReference type="ChEBI" id="CHEBI:29105"/>
    </ligand>
</feature>
<evidence type="ECO:0000256" key="6">
    <source>
        <dbReference type="ARBA" id="ARBA00022801"/>
    </source>
</evidence>
<evidence type="ECO:0000313" key="9">
    <source>
        <dbReference type="EMBL" id="OQD46992.1"/>
    </source>
</evidence>
<proteinExistence type="inferred from homology"/>
<dbReference type="FunFam" id="3.30.1130.10:FF:000001">
    <property type="entry name" value="GTP cyclohydrolase 1"/>
    <property type="match status" value="1"/>
</dbReference>
<dbReference type="EC" id="3.5.4.16" evidence="7"/>
<feature type="binding site" evidence="7">
    <location>
        <position position="161"/>
    </location>
    <ligand>
        <name>Zn(2+)</name>
        <dbReference type="ChEBI" id="CHEBI:29105"/>
    </ligand>
</feature>
<dbReference type="InterPro" id="IPR018234">
    <property type="entry name" value="GTP_CycHdrlase_I_CS"/>
</dbReference>
<keyword evidence="6 7" id="KW-0378">Hydrolase</keyword>
<gene>
    <name evidence="7" type="primary">folE</name>
    <name evidence="9" type="ORF">BIY37_00295</name>
</gene>
<comment type="similarity">
    <text evidence="3 7">Belongs to the GTP cyclohydrolase I family.</text>
</comment>
<dbReference type="GO" id="GO:0006730">
    <property type="term" value="P:one-carbon metabolic process"/>
    <property type="evidence" value="ECO:0007669"/>
    <property type="project" value="UniProtKB-UniRule"/>
</dbReference>
<dbReference type="Gene3D" id="3.30.1130.10">
    <property type="match status" value="1"/>
</dbReference>
<dbReference type="NCBIfam" id="NF006825">
    <property type="entry name" value="PRK09347.1-2"/>
    <property type="match status" value="1"/>
</dbReference>
<keyword evidence="5 7" id="KW-0554">One-carbon metabolism</keyword>
<dbReference type="GO" id="GO:0005525">
    <property type="term" value="F:GTP binding"/>
    <property type="evidence" value="ECO:0007669"/>
    <property type="project" value="UniProtKB-KW"/>
</dbReference>
<feature type="binding site" evidence="7">
    <location>
        <position position="90"/>
    </location>
    <ligand>
        <name>Zn(2+)</name>
        <dbReference type="ChEBI" id="CHEBI:29105"/>
    </ligand>
</feature>
<dbReference type="InterPro" id="IPR001474">
    <property type="entry name" value="GTP_CycHdrlase_I"/>
</dbReference>
<comment type="subunit">
    <text evidence="4">Toroid-shaped homodecamer, composed of two pentamers of five dimers.</text>
</comment>
<dbReference type="GO" id="GO:0008270">
    <property type="term" value="F:zinc ion binding"/>
    <property type="evidence" value="ECO:0007669"/>
    <property type="project" value="UniProtKB-UniRule"/>
</dbReference>
<dbReference type="PROSITE" id="PS00860">
    <property type="entry name" value="GTP_CYCLOHYDROL_1_2"/>
    <property type="match status" value="1"/>
</dbReference>
<dbReference type="FunFam" id="1.10.286.10:FF:000001">
    <property type="entry name" value="GTP cyclohydrolase 1"/>
    <property type="match status" value="1"/>
</dbReference>
<protein>
    <recommendedName>
        <fullName evidence="7">GTP cyclohydrolase 1</fullName>
        <ecNumber evidence="7">3.5.4.16</ecNumber>
    </recommendedName>
    <alternativeName>
        <fullName evidence="7">GTP cyclohydrolase I</fullName>
        <shortName evidence="7">GTP-CH-I</shortName>
    </alternativeName>
</protein>
<evidence type="ECO:0000256" key="1">
    <source>
        <dbReference type="ARBA" id="ARBA00001052"/>
    </source>
</evidence>
<dbReference type="UniPathway" id="UPA00848">
    <property type="reaction ID" value="UER00151"/>
</dbReference>
<keyword evidence="7" id="KW-0479">Metal-binding</keyword>
<evidence type="ECO:0000313" key="10">
    <source>
        <dbReference type="Proteomes" id="UP000242219"/>
    </source>
</evidence>
<keyword evidence="7" id="KW-0547">Nucleotide-binding</keyword>
<keyword evidence="7" id="KW-0862">Zinc</keyword>
<evidence type="ECO:0000256" key="2">
    <source>
        <dbReference type="ARBA" id="ARBA00005080"/>
    </source>
</evidence>
<dbReference type="NCBIfam" id="NF006826">
    <property type="entry name" value="PRK09347.1-3"/>
    <property type="match status" value="1"/>
</dbReference>
<keyword evidence="10" id="KW-1185">Reference proteome</keyword>
<dbReference type="PROSITE" id="PS00859">
    <property type="entry name" value="GTP_CYCLOHYDROL_1_1"/>
    <property type="match status" value="1"/>
</dbReference>
<name>A0A1V6M3J8_9BACT</name>
<dbReference type="PANTHER" id="PTHR11109">
    <property type="entry name" value="GTP CYCLOHYDROLASE I"/>
    <property type="match status" value="1"/>
</dbReference>
<comment type="catalytic activity">
    <reaction evidence="1 7">
        <text>GTP + H2O = 7,8-dihydroneopterin 3'-triphosphate + formate + H(+)</text>
        <dbReference type="Rhea" id="RHEA:17473"/>
        <dbReference type="ChEBI" id="CHEBI:15377"/>
        <dbReference type="ChEBI" id="CHEBI:15378"/>
        <dbReference type="ChEBI" id="CHEBI:15740"/>
        <dbReference type="ChEBI" id="CHEBI:37565"/>
        <dbReference type="ChEBI" id="CHEBI:58462"/>
        <dbReference type="EC" id="3.5.4.16"/>
    </reaction>
</comment>
<sequence length="200" mass="22486">MTSYAAQQHETSKQKAQRAIATAVRTILVNVGEDPTREGLRKTPERVARAYNELLGGYAVNPASLINGALFESAYDDMVVVKDIEFYSLCEHHMLPFFGKAHVAYIPDGKIIGLSKIPRIVEMYARRLQVQEKMTREIADFIQTLLSPRGVAVIVMGQHMCATMRGVNQTNSKMLTQAMYGAFQERIAHEQLNDRLQQAE</sequence>
<dbReference type="SUPFAM" id="SSF55620">
    <property type="entry name" value="Tetrahydrobiopterin biosynthesis enzymes-like"/>
    <property type="match status" value="1"/>
</dbReference>
<dbReference type="InterPro" id="IPR043134">
    <property type="entry name" value="GTP-CH-I_N"/>
</dbReference>
<organism evidence="9 10">
    <name type="scientific">Candidatus Brocadia sapporoensis</name>
    <dbReference type="NCBI Taxonomy" id="392547"/>
    <lineage>
        <taxon>Bacteria</taxon>
        <taxon>Pseudomonadati</taxon>
        <taxon>Planctomycetota</taxon>
        <taxon>Candidatus Brocadiia</taxon>
        <taxon>Candidatus Brocadiales</taxon>
        <taxon>Candidatus Brocadiaceae</taxon>
        <taxon>Candidatus Brocadia</taxon>
    </lineage>
</organism>
<comment type="pathway">
    <text evidence="2 7">Cofactor biosynthesis; 7,8-dihydroneopterin triphosphate biosynthesis; 7,8-dihydroneopterin triphosphate from GTP: step 1/1.</text>
</comment>
<reference evidence="9 10" key="1">
    <citation type="journal article" date="2016" name="Genome Announc.">
        <title>Draft Genome Sequence of the Anaerobic Ammonium-Oxidizing Bacterium 'Candidatus Brocadia sp. 40'.</title>
        <authorList>
            <person name="Ali M."/>
            <person name="Haroon M.F."/>
            <person name="Narita Y."/>
            <person name="Zhang L."/>
            <person name="Rangel Shaw D."/>
            <person name="Okabe S."/>
            <person name="Saikaly P.E."/>
        </authorList>
    </citation>
    <scope>NUCLEOTIDE SEQUENCE [LARGE SCALE GENOMIC DNA]</scope>
    <source>
        <strain evidence="9 10">40</strain>
    </source>
</reference>
<dbReference type="GO" id="GO:0003934">
    <property type="term" value="F:GTP cyclohydrolase I activity"/>
    <property type="evidence" value="ECO:0007669"/>
    <property type="project" value="UniProtKB-UniRule"/>
</dbReference>
<dbReference type="InterPro" id="IPR043133">
    <property type="entry name" value="GTP-CH-I_C/QueF"/>
</dbReference>
<dbReference type="Proteomes" id="UP000242219">
    <property type="component" value="Unassembled WGS sequence"/>
</dbReference>
<dbReference type="PANTHER" id="PTHR11109:SF7">
    <property type="entry name" value="GTP CYCLOHYDROLASE 1"/>
    <property type="match status" value="1"/>
</dbReference>
<dbReference type="AlphaFoldDB" id="A0A1V6M3J8"/>
<feature type="domain" description="GTP cyclohydrolase I" evidence="8">
    <location>
        <begin position="21"/>
        <end position="188"/>
    </location>
</feature>
<dbReference type="GO" id="GO:0006729">
    <property type="term" value="P:tetrahydrobiopterin biosynthetic process"/>
    <property type="evidence" value="ECO:0007669"/>
    <property type="project" value="TreeGrafter"/>
</dbReference>
<keyword evidence="7" id="KW-0342">GTP-binding</keyword>
<dbReference type="EMBL" id="MJUW02000014">
    <property type="protein sequence ID" value="OQD46992.1"/>
    <property type="molecule type" value="Genomic_DNA"/>
</dbReference>
<dbReference type="HAMAP" id="MF_00223">
    <property type="entry name" value="FolE"/>
    <property type="match status" value="1"/>
</dbReference>
<dbReference type="GO" id="GO:0046654">
    <property type="term" value="P:tetrahydrofolate biosynthetic process"/>
    <property type="evidence" value="ECO:0007669"/>
    <property type="project" value="UniProtKB-UniRule"/>
</dbReference>
<accession>A0A1V6M3J8</accession>
<dbReference type="NCBIfam" id="TIGR00063">
    <property type="entry name" value="folE"/>
    <property type="match status" value="1"/>
</dbReference>
<evidence type="ECO:0000256" key="5">
    <source>
        <dbReference type="ARBA" id="ARBA00022563"/>
    </source>
</evidence>
<evidence type="ECO:0000256" key="4">
    <source>
        <dbReference type="ARBA" id="ARBA00011857"/>
    </source>
</evidence>
<dbReference type="Pfam" id="PF01227">
    <property type="entry name" value="GTP_cyclohydroI"/>
    <property type="match status" value="1"/>
</dbReference>
<comment type="subunit">
    <text evidence="7">Homopolymer.</text>
</comment>
<evidence type="ECO:0000256" key="7">
    <source>
        <dbReference type="HAMAP-Rule" id="MF_00223"/>
    </source>
</evidence>
<evidence type="ECO:0000256" key="3">
    <source>
        <dbReference type="ARBA" id="ARBA00008085"/>
    </source>
</evidence>
<dbReference type="GO" id="GO:0005737">
    <property type="term" value="C:cytoplasm"/>
    <property type="evidence" value="ECO:0007669"/>
    <property type="project" value="TreeGrafter"/>
</dbReference>
<dbReference type="Gene3D" id="1.10.286.10">
    <property type="match status" value="1"/>
</dbReference>
<comment type="caution">
    <text evidence="9">The sequence shown here is derived from an EMBL/GenBank/DDBJ whole genome shotgun (WGS) entry which is preliminary data.</text>
</comment>
<dbReference type="InterPro" id="IPR020602">
    <property type="entry name" value="GTP_CycHdrlase_I_dom"/>
</dbReference>
<evidence type="ECO:0000259" key="8">
    <source>
        <dbReference type="Pfam" id="PF01227"/>
    </source>
</evidence>